<proteinExistence type="predicted"/>
<dbReference type="PANTHER" id="PTHR11475">
    <property type="entry name" value="OXIDASE/PEROXIDASE"/>
    <property type="match status" value="1"/>
</dbReference>
<dbReference type="InterPro" id="IPR011049">
    <property type="entry name" value="Serralysin-like_metalloprot_C"/>
</dbReference>
<evidence type="ECO:0000313" key="8">
    <source>
        <dbReference type="Proteomes" id="UP000321960"/>
    </source>
</evidence>
<dbReference type="Pfam" id="PF13946">
    <property type="entry name" value="DUF4214"/>
    <property type="match status" value="2"/>
</dbReference>
<dbReference type="PROSITE" id="PS50292">
    <property type="entry name" value="PEROXIDASE_3"/>
    <property type="match status" value="1"/>
</dbReference>
<dbReference type="GO" id="GO:0006979">
    <property type="term" value="P:response to oxidative stress"/>
    <property type="evidence" value="ECO:0007669"/>
    <property type="project" value="InterPro"/>
</dbReference>
<evidence type="ECO:0000313" key="7">
    <source>
        <dbReference type="EMBL" id="GLS64938.1"/>
    </source>
</evidence>
<dbReference type="InterPro" id="IPR038255">
    <property type="entry name" value="PBS_linker_sf"/>
</dbReference>
<dbReference type="PANTHER" id="PTHR11475:SF4">
    <property type="entry name" value="CHORION PEROXIDASE"/>
    <property type="match status" value="1"/>
</dbReference>
<dbReference type="Gene3D" id="2.60.40.2700">
    <property type="match status" value="1"/>
</dbReference>
<dbReference type="RefSeq" id="WP_147025310.1">
    <property type="nucleotide sequence ID" value="NZ_BJZU01000027.1"/>
</dbReference>
<dbReference type="InterPro" id="IPR019791">
    <property type="entry name" value="Haem_peroxidase_animal"/>
</dbReference>
<feature type="domain" description="DUF4214" evidence="5">
    <location>
        <begin position="2266"/>
        <end position="2333"/>
    </location>
</feature>
<keyword evidence="3" id="KW-0325">Glycoprotein</keyword>
<dbReference type="GO" id="GO:0004601">
    <property type="term" value="F:peroxidase activity"/>
    <property type="evidence" value="ECO:0007669"/>
    <property type="project" value="InterPro"/>
</dbReference>
<dbReference type="Proteomes" id="UP001156856">
    <property type="component" value="Unassembled WGS sequence"/>
</dbReference>
<feature type="region of interest" description="Disordered" evidence="4">
    <location>
        <begin position="1354"/>
        <end position="1376"/>
    </location>
</feature>
<comment type="caution">
    <text evidence="6">The sequence shown here is derived from an EMBL/GenBank/DDBJ whole genome shotgun (WGS) entry which is preliminary data.</text>
</comment>
<dbReference type="Gene3D" id="1.10.640.10">
    <property type="entry name" value="Haem peroxidase domain superfamily, animal type"/>
    <property type="match status" value="2"/>
</dbReference>
<dbReference type="EMBL" id="BJZU01000027">
    <property type="protein sequence ID" value="GEP03611.1"/>
    <property type="molecule type" value="Genomic_DNA"/>
</dbReference>
<dbReference type="Gene3D" id="2.160.20.160">
    <property type="match status" value="1"/>
</dbReference>
<keyword evidence="2" id="KW-0964">Secreted</keyword>
<dbReference type="SUPFAM" id="SSF48113">
    <property type="entry name" value="Heme-dependent peroxidases"/>
    <property type="match status" value="1"/>
</dbReference>
<sequence length="2346" mass="245757">MVALVRHDLEFILRQIKIAEANSEAHSGAQAQALTQIYVDANGNVVASTAPEAALAISHPLAPYGLRTVDGSYNNLIAGRDQWGAADNPFPRITDPYWRNETDDSLVFGPGTVLTDGNYGEMGAPPAPTRGLGGGTVVDADPRIISNLIVDQTLNNPAAVYAALIHSGYSGAALNTALKEIIAAKEALDEAKADAAAAGQPIATLQAALTAAQQADAAAKAALTTAQSVAAADAAAHATALLAVTAAEQAVTGANAALAALRTDATDDALQATEIQNAETAVAAAQANLTAAVGAATPLGTTAAASAQVAATAATTASQAATSLVAAQQALSQAQNASGAATVAVEAAEDALADLLAEHAITMDGQSVVIPNVSPDEGLSAPYNSWFTLFGQFFDHGLDLVTKGGNGTIYIPLQPDDPLYVPGSPTNFMVLTRAPEGADNLTTPWVDQNQTYTSSASHQLFLREYAMVDGKPLATGKLLEGDRGLATWADVKEQARMKLGIELSDTDVANIPLFRMDAYGEFVRGPNGLPQMVVSLGADGKFGGTGADADQFVEGSLANPISTANAVRTGHAFLDDIAHAAVPGTLYDHDGNPATAMVAVQADADSVAGNTIGLDSRGNKVAYDNELLDAHYITGDGRGNENIGLSAVHHVFHSEHNHMVQQVKDIALASGDLAFLNEWLRVDVTAMPTTQAAIDALQWDGERLFQSARFTTEMQYQHLVFEEFARKVQPDVDVFVFNPSIDINPAIFAEFAHVVYRFGHSMLRETVDQIDADGVKDPMKLFDAFLNPLAFGSETIDHDTAAGAIVRGMTSQVGNEIDEFVTHVLRNQLVGIPLDLAALNIARGRDTGIPPLNIARAQFRDAANGDSQLDPYTSWTDFALNLKNPASIVNFVAAYGTHASITAATNSEAKRDAAMKLVFGDETLTGPAKIAFDADRAAFLNARGAYANDAKLGGLNDVDLWVGGMAEKKMAFGGMLGSTFSFIFELQLENLQNADRFYYLSRVQGLNFLNELENNSFAKMVLNNTDLGETGYALPGDIFSTPDHTLYMDANVQAKFGYADPVQDDPFLEALGPMVERRDAAGNLIEYLKNADGTFVRDAAGKVVPVDPADSAVASYIRVNTNDHVLIQGTNGNDHIIAGGGDDSVWGRDGDDRIEAGYGVDKIHGGKGDDIITNSGTDIGEVDMFHGEEGNDVIHAGSGLALVFGNQGQDFIITGPDGKEAFGGTGNDFILGGEGADFLLGNEGDDWIEAGNGFDTTAGDNSELFFNSSIIGHDVMFAGENEHDFDAESGDDIMVQGESVMRNEGMWGFDWAIHKFHNQGADDDLTRPIFTTDQQDILRDRFDAVEALSGWDQNDLLKGDNRGEPDPAAEPEVGENPNLAAAENTMVKHELTQAGVDRIAGLRAVLGDWVTAPTAGDREAQIAFDDGNILLGGGGSDVIEGRGGNDVIDGDRWLNVRILIEKGGVRYTADGMAKKVYLESDLVEGVLKPGAVAQFGGTTLDALMLSRTLNPGQLSIVREVVKDDGRTPAGTLDNDVAVYSDVVDNYSFGRNSDGSIRVSHDVLSAGIVISDGVDKLWNVETLRFSNGNGGTVDFSVRQLVNFPATGAPVIVDPTPTNGQVSPTEGQPLSVNTAGIQDENGLGTFSYRWERSTDNGATWIAVTGAAGAGATFTPNEGVLGFGSQVGNILRVGVTFTDGDGHSETLFSAPTGVVGDRWDAIPLVSNTFNGTTGDDIANGTSGFFGLGANDTLNGNAGNDVLNGAGGTDTLNGGAGDDRLDGGAGTDTAVYAGNVRGFTFGLNGSGQLVVTDLSGAEGVDTLTTIEQLRFAGTTYALINGANTGTTPAGSANADIILGHGGNDTLTGNGGNDVLVGGAGNDTVNGGAGNDTLLWRVGDGRDFMDGGTNTDTVHIAGDSSAETFRVYSRAAATDAGITGLNTNTEIVITRNGTNNASIIAELDNIEEIVITGFGGGDTFTPIGTFVGTSLLMSTITLEGSQDDDVVDISGLTSEHRVVFRTNGGNDSVVGTLRQQDVIELAEGLAPDTCETTENEDGTETVSGGGHSVTYGTDGNPVVRGETEWEDPSDDHPSMYHQREHFGSVSHDAHSAAGEVYALYDAVLGRASDMGGQGYWTEARAAGLSLHDIAERFLGSDEGKGHHGVADDRAFIEGLYHTALGREGEDAGVDAWLSALGNGMSRADVVLGFAFSQENLDGLKSVFEHGVFTADKDASDAARLYYGLLDRAPDAKGLQDWAAGMKAGLSDVAAAEGFLNSAEYKAKYANLSNEDFVDCLYKNALGRHAEDEGLESWTAALENGASRASVAAGIALSTEAQNCLLSQIEDGWQLI</sequence>
<protein>
    <recommendedName>
        <fullName evidence="5">DUF4214 domain-containing protein</fullName>
    </recommendedName>
</protein>
<feature type="region of interest" description="Disordered" evidence="4">
    <location>
        <begin position="2046"/>
        <end position="2072"/>
    </location>
</feature>
<dbReference type="PRINTS" id="PR00313">
    <property type="entry name" value="CABNDNGRPT"/>
</dbReference>
<name>A0A512J0W0_9HYPH</name>
<dbReference type="GO" id="GO:0005509">
    <property type="term" value="F:calcium ion binding"/>
    <property type="evidence" value="ECO:0007669"/>
    <property type="project" value="InterPro"/>
</dbReference>
<dbReference type="InterPro" id="IPR001343">
    <property type="entry name" value="Hemolysn_Ca-bd"/>
</dbReference>
<dbReference type="GO" id="GO:0020037">
    <property type="term" value="F:heme binding"/>
    <property type="evidence" value="ECO:0007669"/>
    <property type="project" value="InterPro"/>
</dbReference>
<dbReference type="InterPro" id="IPR037120">
    <property type="entry name" value="Haem_peroxidase_sf_animal"/>
</dbReference>
<reference evidence="6 8" key="3">
    <citation type="submission" date="2019-07" db="EMBL/GenBank/DDBJ databases">
        <title>Whole genome shotgun sequence of Methylobacterium oxalidis NBRC 107715.</title>
        <authorList>
            <person name="Hosoyama A."/>
            <person name="Uohara A."/>
            <person name="Ohji S."/>
            <person name="Ichikawa N."/>
        </authorList>
    </citation>
    <scope>NUCLEOTIDE SEQUENCE [LARGE SCALE GENOMIC DNA]</scope>
    <source>
        <strain evidence="6 8">NBRC 107715</strain>
    </source>
</reference>
<reference evidence="7" key="4">
    <citation type="submission" date="2023-01" db="EMBL/GenBank/DDBJ databases">
        <title>Draft genome sequence of Methylobacterium oxalidis strain NBRC 107715.</title>
        <authorList>
            <person name="Sun Q."/>
            <person name="Mori K."/>
        </authorList>
    </citation>
    <scope>NUCLEOTIDE SEQUENCE</scope>
    <source>
        <strain evidence="7">NBRC 107715</strain>
    </source>
</reference>
<evidence type="ECO:0000313" key="9">
    <source>
        <dbReference type="Proteomes" id="UP001156856"/>
    </source>
</evidence>
<dbReference type="InterPro" id="IPR025282">
    <property type="entry name" value="DUF4214"/>
</dbReference>
<dbReference type="Gene3D" id="2.150.10.10">
    <property type="entry name" value="Serralysin-like metalloprotease, C-terminal"/>
    <property type="match status" value="2"/>
</dbReference>
<dbReference type="SUPFAM" id="SSF51120">
    <property type="entry name" value="beta-Roll"/>
    <property type="match status" value="3"/>
</dbReference>
<dbReference type="Pfam" id="PF00353">
    <property type="entry name" value="HemolysinCabind"/>
    <property type="match status" value="6"/>
</dbReference>
<dbReference type="CDD" id="cd09821">
    <property type="entry name" value="An_peroxidase_bacterial_2"/>
    <property type="match status" value="1"/>
</dbReference>
<keyword evidence="9" id="KW-1185">Reference proteome</keyword>
<accession>A0A512J0W0</accession>
<dbReference type="InterPro" id="IPR010255">
    <property type="entry name" value="Haem_peroxidase_sf"/>
</dbReference>
<dbReference type="EMBL" id="BSPK01000058">
    <property type="protein sequence ID" value="GLS64938.1"/>
    <property type="molecule type" value="Genomic_DNA"/>
</dbReference>
<evidence type="ECO:0000256" key="4">
    <source>
        <dbReference type="SAM" id="MobiDB-lite"/>
    </source>
</evidence>
<comment type="subcellular location">
    <subcellularLocation>
        <location evidence="1">Secreted</location>
    </subcellularLocation>
</comment>
<reference evidence="9" key="2">
    <citation type="journal article" date="2019" name="Int. J. Syst. Evol. Microbiol.">
        <title>The Global Catalogue of Microorganisms (GCM) 10K type strain sequencing project: providing services to taxonomists for standard genome sequencing and annotation.</title>
        <authorList>
            <consortium name="The Broad Institute Genomics Platform"/>
            <consortium name="The Broad Institute Genome Sequencing Center for Infectious Disease"/>
            <person name="Wu L."/>
            <person name="Ma J."/>
        </authorList>
    </citation>
    <scope>NUCLEOTIDE SEQUENCE [LARGE SCALE GENOMIC DNA]</scope>
    <source>
        <strain evidence="9">NBRC 107715</strain>
    </source>
</reference>
<dbReference type="Proteomes" id="UP000321960">
    <property type="component" value="Unassembled WGS sequence"/>
</dbReference>
<gene>
    <name evidence="7" type="ORF">GCM10007888_33190</name>
    <name evidence="6" type="ORF">MOX02_16490</name>
</gene>
<evidence type="ECO:0000256" key="2">
    <source>
        <dbReference type="ARBA" id="ARBA00022525"/>
    </source>
</evidence>
<evidence type="ECO:0000256" key="1">
    <source>
        <dbReference type="ARBA" id="ARBA00004613"/>
    </source>
</evidence>
<reference evidence="7" key="1">
    <citation type="journal article" date="2014" name="Int. J. Syst. Evol. Microbiol.">
        <title>Complete genome of a new Firmicutes species belonging to the dominant human colonic microbiota ('Ruminococcus bicirculans') reveals two chromosomes and a selective capacity to utilize plant glucans.</title>
        <authorList>
            <consortium name="NISC Comparative Sequencing Program"/>
            <person name="Wegmann U."/>
            <person name="Louis P."/>
            <person name="Goesmann A."/>
            <person name="Henrissat B."/>
            <person name="Duncan S.H."/>
            <person name="Flint H.J."/>
        </authorList>
    </citation>
    <scope>NUCLEOTIDE SEQUENCE</scope>
    <source>
        <strain evidence="7">NBRC 107715</strain>
    </source>
</reference>
<feature type="compositionally biased region" description="Basic and acidic residues" evidence="4">
    <location>
        <begin position="1355"/>
        <end position="1365"/>
    </location>
</feature>
<organism evidence="6 8">
    <name type="scientific">Methylobacterium oxalidis</name>
    <dbReference type="NCBI Taxonomy" id="944322"/>
    <lineage>
        <taxon>Bacteria</taxon>
        <taxon>Pseudomonadati</taxon>
        <taxon>Pseudomonadota</taxon>
        <taxon>Alphaproteobacteria</taxon>
        <taxon>Hyphomicrobiales</taxon>
        <taxon>Methylobacteriaceae</taxon>
        <taxon>Methylobacterium</taxon>
    </lineage>
</organism>
<dbReference type="Gene3D" id="1.10.3130.20">
    <property type="entry name" value="Phycobilisome linker domain"/>
    <property type="match status" value="1"/>
</dbReference>
<dbReference type="PROSITE" id="PS00330">
    <property type="entry name" value="HEMOLYSIN_CALCIUM"/>
    <property type="match status" value="4"/>
</dbReference>
<dbReference type="Pfam" id="PF03098">
    <property type="entry name" value="An_peroxidase"/>
    <property type="match status" value="2"/>
</dbReference>
<evidence type="ECO:0000256" key="3">
    <source>
        <dbReference type="ARBA" id="ARBA00023180"/>
    </source>
</evidence>
<dbReference type="InterPro" id="IPR018511">
    <property type="entry name" value="Hemolysin-typ_Ca-bd_CS"/>
</dbReference>
<feature type="domain" description="DUF4214" evidence="5">
    <location>
        <begin position="2145"/>
        <end position="2211"/>
    </location>
</feature>
<evidence type="ECO:0000313" key="6">
    <source>
        <dbReference type="EMBL" id="GEP03611.1"/>
    </source>
</evidence>
<dbReference type="GO" id="GO:0005576">
    <property type="term" value="C:extracellular region"/>
    <property type="evidence" value="ECO:0007669"/>
    <property type="project" value="UniProtKB-SubCell"/>
</dbReference>
<dbReference type="OrthoDB" id="7876310at2"/>
<evidence type="ECO:0000259" key="5">
    <source>
        <dbReference type="Pfam" id="PF13946"/>
    </source>
</evidence>